<dbReference type="InterPro" id="IPR016181">
    <property type="entry name" value="Acyl_CoA_acyltransferase"/>
</dbReference>
<gene>
    <name evidence="2" type="ORF">ELX58_02785</name>
</gene>
<dbReference type="SUPFAM" id="SSF55729">
    <property type="entry name" value="Acyl-CoA N-acyltransferases (Nat)"/>
    <property type="match status" value="1"/>
</dbReference>
<evidence type="ECO:0000259" key="1">
    <source>
        <dbReference type="PROSITE" id="PS51186"/>
    </source>
</evidence>
<dbReference type="Pfam" id="PF13673">
    <property type="entry name" value="Acetyltransf_10"/>
    <property type="match status" value="1"/>
</dbReference>
<evidence type="ECO:0000313" key="2">
    <source>
        <dbReference type="EMBL" id="QBP18088.1"/>
    </source>
</evidence>
<evidence type="ECO:0000313" key="3">
    <source>
        <dbReference type="Proteomes" id="UP000294321"/>
    </source>
</evidence>
<accession>A0A4P6ZKA7</accession>
<dbReference type="OrthoDB" id="9796171at2"/>
<dbReference type="PROSITE" id="PS51186">
    <property type="entry name" value="GNAT"/>
    <property type="match status" value="1"/>
</dbReference>
<feature type="domain" description="N-acetyltransferase" evidence="1">
    <location>
        <begin position="8"/>
        <end position="146"/>
    </location>
</feature>
<organism evidence="2 3">
    <name type="scientific">Acetilactobacillus jinshanensis</name>
    <dbReference type="NCBI Taxonomy" id="1720083"/>
    <lineage>
        <taxon>Bacteria</taxon>
        <taxon>Bacillati</taxon>
        <taxon>Bacillota</taxon>
        <taxon>Bacilli</taxon>
        <taxon>Lactobacillales</taxon>
        <taxon>Lactobacillaceae</taxon>
        <taxon>Acetilactobacillus</taxon>
    </lineage>
</organism>
<dbReference type="Proteomes" id="UP000294321">
    <property type="component" value="Chromosome"/>
</dbReference>
<dbReference type="RefSeq" id="WP_133441645.1">
    <property type="nucleotide sequence ID" value="NZ_CP034726.1"/>
</dbReference>
<dbReference type="AlphaFoldDB" id="A0A4P6ZKA7"/>
<dbReference type="EMBL" id="CP034726">
    <property type="protein sequence ID" value="QBP18088.1"/>
    <property type="molecule type" value="Genomic_DNA"/>
</dbReference>
<protein>
    <submittedName>
        <fullName evidence="2">GNAT family N-acetyltransferase</fullName>
    </submittedName>
</protein>
<sequence>MKLHWHIKTFNQLTLNEFWKIVYLRDKVFIVEQDSPYQEIDKQDRHSYHVFAMNDQQHLIAYARFFKNGDNVSFGRVVIPKEHRGEGIGAELIKRVLNGIKKVYGPTKIVIEAQYYAIGFYKKLGFYTVGKPFRDAGRKHIKMIKD</sequence>
<dbReference type="KEGG" id="lji:ELX58_02785"/>
<dbReference type="Gene3D" id="3.40.630.30">
    <property type="match status" value="1"/>
</dbReference>
<keyword evidence="3" id="KW-1185">Reference proteome</keyword>
<name>A0A4P6ZKA7_9LACO</name>
<proteinExistence type="predicted"/>
<dbReference type="InterPro" id="IPR000182">
    <property type="entry name" value="GNAT_dom"/>
</dbReference>
<reference evidence="3" key="1">
    <citation type="submission" date="2018-12" db="EMBL/GenBank/DDBJ databases">
        <title>A new species of lactobacillus.</title>
        <authorList>
            <person name="Jian Y."/>
            <person name="Xin L."/>
            <person name="Hong Z.J."/>
            <person name="Ming L.Z."/>
            <person name="Hong X.Z."/>
        </authorList>
    </citation>
    <scope>NUCLEOTIDE SEQUENCE [LARGE SCALE GENOMIC DNA]</scope>
    <source>
        <strain evidence="3">HSLZ-75</strain>
    </source>
</reference>
<dbReference type="GO" id="GO:0016747">
    <property type="term" value="F:acyltransferase activity, transferring groups other than amino-acyl groups"/>
    <property type="evidence" value="ECO:0007669"/>
    <property type="project" value="InterPro"/>
</dbReference>
<keyword evidence="2" id="KW-0808">Transferase</keyword>